<organism evidence="1 2">
    <name type="scientific">Legionella erythra</name>
    <dbReference type="NCBI Taxonomy" id="448"/>
    <lineage>
        <taxon>Bacteria</taxon>
        <taxon>Pseudomonadati</taxon>
        <taxon>Pseudomonadota</taxon>
        <taxon>Gammaproteobacteria</taxon>
        <taxon>Legionellales</taxon>
        <taxon>Legionellaceae</taxon>
        <taxon>Legionella</taxon>
    </lineage>
</organism>
<dbReference type="Proteomes" id="UP000054773">
    <property type="component" value="Unassembled WGS sequence"/>
</dbReference>
<accession>A0A0W0TST8</accession>
<evidence type="ECO:0000313" key="2">
    <source>
        <dbReference type="Proteomes" id="UP000054773"/>
    </source>
</evidence>
<name>A0A0W0TST8_LEGER</name>
<comment type="caution">
    <text evidence="1">The sequence shown here is derived from an EMBL/GenBank/DDBJ whole genome shotgun (WGS) entry which is preliminary data.</text>
</comment>
<protein>
    <submittedName>
        <fullName evidence="1">Uncharacterized protein</fullName>
    </submittedName>
</protein>
<dbReference type="OrthoDB" id="5637695at2"/>
<gene>
    <name evidence="1" type="ORF">Lery_0872</name>
</gene>
<dbReference type="RefSeq" id="WP_058526037.1">
    <property type="nucleotide sequence ID" value="NZ_CAAAHY010000040.1"/>
</dbReference>
<dbReference type="EMBL" id="LNYA01000018">
    <property type="protein sequence ID" value="KTC98708.1"/>
    <property type="molecule type" value="Genomic_DNA"/>
</dbReference>
<dbReference type="STRING" id="448.Lery_0872"/>
<dbReference type="AlphaFoldDB" id="A0A0W0TST8"/>
<sequence length="120" mass="14132">MKKWSLLNRFMRFAYQQVFLRLSGQIREPYLIRVDRIYNNPSTSELSVAFHIANKRISQDATVTEFVKENMIYLTDPRVVFDMGQQFGAHSEQLSLQEKKHPTLKEKCVYSLKRVFVDAA</sequence>
<evidence type="ECO:0000313" key="1">
    <source>
        <dbReference type="EMBL" id="KTC98708.1"/>
    </source>
</evidence>
<proteinExistence type="predicted"/>
<keyword evidence="2" id="KW-1185">Reference proteome</keyword>
<reference evidence="1 2" key="1">
    <citation type="submission" date="2015-11" db="EMBL/GenBank/DDBJ databases">
        <title>Genomic analysis of 38 Legionella species identifies large and diverse effector repertoires.</title>
        <authorList>
            <person name="Burstein D."/>
            <person name="Amaro F."/>
            <person name="Zusman T."/>
            <person name="Lifshitz Z."/>
            <person name="Cohen O."/>
            <person name="Gilbert J.A."/>
            <person name="Pupko T."/>
            <person name="Shuman H.A."/>
            <person name="Segal G."/>
        </authorList>
    </citation>
    <scope>NUCLEOTIDE SEQUENCE [LARGE SCALE GENOMIC DNA]</scope>
    <source>
        <strain evidence="1 2">SE-32A-C8</strain>
    </source>
</reference>
<dbReference type="PATRIC" id="fig|448.7.peg.912"/>